<dbReference type="InterPro" id="IPR017900">
    <property type="entry name" value="4Fe4S_Fe_S_CS"/>
</dbReference>
<keyword evidence="7" id="KW-1185">Reference proteome</keyword>
<feature type="transmembrane region" description="Helical" evidence="4">
    <location>
        <begin position="287"/>
        <end position="309"/>
    </location>
</feature>
<protein>
    <recommendedName>
        <fullName evidence="5">4Fe-4S ferredoxin-type domain-containing protein</fullName>
    </recommendedName>
</protein>
<evidence type="ECO:0000256" key="1">
    <source>
        <dbReference type="ARBA" id="ARBA00022723"/>
    </source>
</evidence>
<dbReference type="GO" id="GO:0046872">
    <property type="term" value="F:metal ion binding"/>
    <property type="evidence" value="ECO:0007669"/>
    <property type="project" value="UniProtKB-KW"/>
</dbReference>
<organism evidence="6 7">
    <name type="scientific">Maribellus comscasis</name>
    <dbReference type="NCBI Taxonomy" id="2681766"/>
    <lineage>
        <taxon>Bacteria</taxon>
        <taxon>Pseudomonadati</taxon>
        <taxon>Bacteroidota</taxon>
        <taxon>Bacteroidia</taxon>
        <taxon>Marinilabiliales</taxon>
        <taxon>Prolixibacteraceae</taxon>
        <taxon>Maribellus</taxon>
    </lineage>
</organism>
<evidence type="ECO:0000256" key="3">
    <source>
        <dbReference type="ARBA" id="ARBA00023014"/>
    </source>
</evidence>
<dbReference type="SUPFAM" id="SSF52218">
    <property type="entry name" value="Flavoproteins"/>
    <property type="match status" value="1"/>
</dbReference>
<dbReference type="Pfam" id="PF13187">
    <property type="entry name" value="Fer4_9"/>
    <property type="match status" value="1"/>
</dbReference>
<dbReference type="NCBIfam" id="NF038196">
    <property type="entry name" value="ferrodoxin_EFR1"/>
    <property type="match status" value="1"/>
</dbReference>
<proteinExistence type="predicted"/>
<keyword evidence="4" id="KW-0812">Transmembrane</keyword>
<dbReference type="Gene3D" id="3.30.70.20">
    <property type="match status" value="1"/>
</dbReference>
<keyword evidence="2" id="KW-0408">Iron</keyword>
<keyword evidence="4" id="KW-0472">Membrane</keyword>
<dbReference type="KEGG" id="mcos:GM418_16825"/>
<dbReference type="PANTHER" id="PTHR43122:SF1">
    <property type="entry name" value="IRON-SULFUR-BINDING PROTEIN"/>
    <property type="match status" value="1"/>
</dbReference>
<dbReference type="PROSITE" id="PS51379">
    <property type="entry name" value="4FE4S_FER_2"/>
    <property type="match status" value="2"/>
</dbReference>
<accession>A0A6I6JQK5</accession>
<dbReference type="RefSeq" id="WP_158868379.1">
    <property type="nucleotide sequence ID" value="NZ_CP046401.1"/>
</dbReference>
<dbReference type="Gene3D" id="3.40.50.360">
    <property type="match status" value="1"/>
</dbReference>
<sequence>MIDNLKIYYFTGTGNARAVANWIAEYFSENKIETEITKISPSLRVGADEVGKNSLIGFCYPTHGFNAPPVVIDFLLRFPKQKNKVFLINTRAGMKLSKLFTPGMSGLAQLLPALILKLKGFRIIGMQPMDLPSNWISIHPGLREKVVESIFMRCKRITQNVAVKLITEKQFFKGLLSLPLDLMVSPISIGYYLFGRFALAKTYIAGNKCDGCRICEKQCPVQAIQIKNNRPFWTKKCESCMHCMNICPRKAIQTPHLFVAVVWWLIFSIIPLFLTSKLAPKDSFLHAHFNLVFWTTIFITGLPFVFLSYKVLHFLLRYRLFNWLITYTSFTRLPFWRRYFAPKKYLKGKS</sequence>
<keyword evidence="1" id="KW-0479">Metal-binding</keyword>
<keyword evidence="3" id="KW-0411">Iron-sulfur</keyword>
<dbReference type="GO" id="GO:0051536">
    <property type="term" value="F:iron-sulfur cluster binding"/>
    <property type="evidence" value="ECO:0007669"/>
    <property type="project" value="UniProtKB-KW"/>
</dbReference>
<name>A0A6I6JQK5_9BACT</name>
<dbReference type="InterPro" id="IPR047964">
    <property type="entry name" value="EFR1-like"/>
</dbReference>
<dbReference type="AlphaFoldDB" id="A0A6I6JQK5"/>
<dbReference type="PROSITE" id="PS00198">
    <property type="entry name" value="4FE4S_FER_1"/>
    <property type="match status" value="2"/>
</dbReference>
<evidence type="ECO:0000256" key="2">
    <source>
        <dbReference type="ARBA" id="ARBA00023004"/>
    </source>
</evidence>
<reference evidence="6 7" key="1">
    <citation type="submission" date="2019-11" db="EMBL/GenBank/DDBJ databases">
        <authorList>
            <person name="Zheng R.K."/>
            <person name="Sun C.M."/>
        </authorList>
    </citation>
    <scope>NUCLEOTIDE SEQUENCE [LARGE SCALE GENOMIC DNA]</scope>
    <source>
        <strain evidence="6 7">WC007</strain>
    </source>
</reference>
<dbReference type="EMBL" id="CP046401">
    <property type="protein sequence ID" value="QGY45275.1"/>
    <property type="molecule type" value="Genomic_DNA"/>
</dbReference>
<gene>
    <name evidence="6" type="ORF">GM418_16825</name>
</gene>
<dbReference type="SUPFAM" id="SSF54862">
    <property type="entry name" value="4Fe-4S ferredoxins"/>
    <property type="match status" value="1"/>
</dbReference>
<feature type="domain" description="4Fe-4S ferredoxin-type" evidence="5">
    <location>
        <begin position="200"/>
        <end position="229"/>
    </location>
</feature>
<evidence type="ECO:0000259" key="5">
    <source>
        <dbReference type="PROSITE" id="PS51379"/>
    </source>
</evidence>
<evidence type="ECO:0000256" key="4">
    <source>
        <dbReference type="SAM" id="Phobius"/>
    </source>
</evidence>
<dbReference type="InterPro" id="IPR017896">
    <property type="entry name" value="4Fe4S_Fe-S-bd"/>
</dbReference>
<dbReference type="InterPro" id="IPR029039">
    <property type="entry name" value="Flavoprotein-like_sf"/>
</dbReference>
<evidence type="ECO:0000313" key="6">
    <source>
        <dbReference type="EMBL" id="QGY45275.1"/>
    </source>
</evidence>
<dbReference type="PANTHER" id="PTHR43122">
    <property type="entry name" value="FERREDOXIN SUBUNIT OF PYRUVATE:FLAVODOXIN OXIDOREDUCTASE-RELATED"/>
    <property type="match status" value="1"/>
</dbReference>
<evidence type="ECO:0000313" key="7">
    <source>
        <dbReference type="Proteomes" id="UP000428260"/>
    </source>
</evidence>
<feature type="transmembrane region" description="Helical" evidence="4">
    <location>
        <begin position="257"/>
        <end position="275"/>
    </location>
</feature>
<feature type="domain" description="4Fe-4S ferredoxin-type" evidence="5">
    <location>
        <begin position="234"/>
        <end position="257"/>
    </location>
</feature>
<keyword evidence="4" id="KW-1133">Transmembrane helix</keyword>
<dbReference type="Proteomes" id="UP000428260">
    <property type="component" value="Chromosome"/>
</dbReference>